<dbReference type="SMART" id="SM00256">
    <property type="entry name" value="FBOX"/>
    <property type="match status" value="1"/>
</dbReference>
<evidence type="ECO:0000313" key="2">
    <source>
        <dbReference type="EMBL" id="THW41250.1"/>
    </source>
</evidence>
<reference evidence="2 3" key="1">
    <citation type="submission" date="2018-10" db="EMBL/GenBank/DDBJ databases">
        <title>Fifty Aureobasidium pullulans genomes reveal a recombining polyextremotolerant generalist.</title>
        <authorList>
            <person name="Gostincar C."/>
            <person name="Turk M."/>
            <person name="Zajc J."/>
            <person name="Gunde-Cimerman N."/>
        </authorList>
    </citation>
    <scope>NUCLEOTIDE SEQUENCE [LARGE SCALE GENOMIC DNA]</scope>
    <source>
        <strain evidence="2 3">EXF-11013</strain>
    </source>
</reference>
<dbReference type="EMBL" id="QZAL01000072">
    <property type="protein sequence ID" value="THW41250.1"/>
    <property type="molecule type" value="Genomic_DNA"/>
</dbReference>
<dbReference type="Pfam" id="PF12937">
    <property type="entry name" value="F-box-like"/>
    <property type="match status" value="1"/>
</dbReference>
<accession>A0A4S8XTD5</accession>
<dbReference type="InterPro" id="IPR001810">
    <property type="entry name" value="F-box_dom"/>
</dbReference>
<feature type="domain" description="F-box" evidence="1">
    <location>
        <begin position="8"/>
        <end position="39"/>
    </location>
</feature>
<protein>
    <recommendedName>
        <fullName evidence="1">F-box domain-containing protein</fullName>
    </recommendedName>
</protein>
<dbReference type="InterPro" id="IPR036047">
    <property type="entry name" value="F-box-like_dom_sf"/>
</dbReference>
<evidence type="ECO:0000313" key="3">
    <source>
        <dbReference type="Proteomes" id="UP000310687"/>
    </source>
</evidence>
<organism evidence="2 3">
    <name type="scientific">Aureobasidium pullulans</name>
    <name type="common">Black yeast</name>
    <name type="synonym">Pullularia pullulans</name>
    <dbReference type="NCBI Taxonomy" id="5580"/>
    <lineage>
        <taxon>Eukaryota</taxon>
        <taxon>Fungi</taxon>
        <taxon>Dikarya</taxon>
        <taxon>Ascomycota</taxon>
        <taxon>Pezizomycotina</taxon>
        <taxon>Dothideomycetes</taxon>
        <taxon>Dothideomycetidae</taxon>
        <taxon>Dothideales</taxon>
        <taxon>Saccotheciaceae</taxon>
        <taxon>Aureobasidium</taxon>
    </lineage>
</organism>
<dbReference type="SUPFAM" id="SSF81383">
    <property type="entry name" value="F-box domain"/>
    <property type="match status" value="1"/>
</dbReference>
<sequence length="443" mass="49955">MATPITARSILPTLPPELLGRVFDFVNDRDLIRLRLVCKDICAAANRPFAICFFAESRHVVTPHSIETLLKVSSHAVFGPFIRKIMVSPARLPANVIEHAADVDPDPDSNDLDGKLDENADEDMEDGVVVNNAFIKSGHFSILMQQIFANAKHNPHPITIAVHEDRYITRSPKQYYMPASHKRFYGSRAFHTDSRSAPIFRTAETINLVAATADAVGLIISALEIDLMSVPRDVVDLSTQKAIHDFLQTRTMPLDVHLSWDDCSTLRFEHREARLCFSASSLLIPHPRWETHLRTLKKVVQWLNKNPILELRLEDLEVERLSSLDGYFSQFLRSIKLEDIKLGSTFFDKGLYSSLFEQFSGLLNLTYCGLSRLHYRLPEEGGLTTMHLLSGSYPTAWISLLLVFPDGQTEYELKGHGVCRQLEDLAAYTAAAERRKALTVQAD</sequence>
<proteinExistence type="predicted"/>
<evidence type="ECO:0000259" key="1">
    <source>
        <dbReference type="PROSITE" id="PS50181"/>
    </source>
</evidence>
<dbReference type="CDD" id="cd09917">
    <property type="entry name" value="F-box_SF"/>
    <property type="match status" value="1"/>
</dbReference>
<dbReference type="PROSITE" id="PS50181">
    <property type="entry name" value="FBOX"/>
    <property type="match status" value="1"/>
</dbReference>
<dbReference type="Gene3D" id="1.20.1280.50">
    <property type="match status" value="1"/>
</dbReference>
<name>A0A4S8XTD5_AURPU</name>
<dbReference type="AlphaFoldDB" id="A0A4S8XTD5"/>
<gene>
    <name evidence="2" type="ORF">D6D22_05470</name>
</gene>
<dbReference type="Proteomes" id="UP000310687">
    <property type="component" value="Unassembled WGS sequence"/>
</dbReference>
<comment type="caution">
    <text evidence="2">The sequence shown here is derived from an EMBL/GenBank/DDBJ whole genome shotgun (WGS) entry which is preliminary data.</text>
</comment>